<gene>
    <name evidence="2" type="ORF">ACFP3V_01530</name>
</gene>
<organism evidence="2 3">
    <name type="scientific">Streptacidiphilus monticola</name>
    <dbReference type="NCBI Taxonomy" id="2161674"/>
    <lineage>
        <taxon>Bacteria</taxon>
        <taxon>Bacillati</taxon>
        <taxon>Actinomycetota</taxon>
        <taxon>Actinomycetes</taxon>
        <taxon>Kitasatosporales</taxon>
        <taxon>Streptomycetaceae</taxon>
        <taxon>Streptacidiphilus</taxon>
    </lineage>
</organism>
<evidence type="ECO:0000256" key="1">
    <source>
        <dbReference type="SAM" id="MobiDB-lite"/>
    </source>
</evidence>
<protein>
    <submittedName>
        <fullName evidence="2">HEAT repeat domain-containing protein</fullName>
    </submittedName>
</protein>
<sequence>MFEPAIAPSASLLGLLQRGRGDGTLHALAAERHDALAALEECVTCDPRRDWQVENRSLYYARLFMELEAPLTGLENHLFHVDDLLGDEDESRTGLTLAVLGRLAGYGRRDALLLLRRYAASGSNWAWALDELAVHDDDDSLRALAAPVLARFPAGPEGDAALRAAVREAYEPRPWHLWATEHPRVAAATERAPFDLWQRQLDRPQVPEWSTAAVLAWADGAGASGASDGSGGSGGSGGDSGGGPVRRAAAAARCLSAVAGPGDRLMLRQAAREAGEGARCAALRHLADQDDEQLPDLLELAAHDPSRAVSDFALATLGCMNGDRILGRARRWAADPEGGRLADAAGRLLARRGTAQDAPLVVAALHREVSAHGCDRPELSTLVDGAGRLAAAAAVPVLRHIYAETVCSQLRFNAARSLAGVDPWFATGAAFECLWDCEDATRELAARHVTTKGDVRVLERLRRLAADPGEDAEVHAAVRGRLTAG</sequence>
<dbReference type="RefSeq" id="WP_380578789.1">
    <property type="nucleotide sequence ID" value="NZ_JBHSQJ010000006.1"/>
</dbReference>
<dbReference type="Proteomes" id="UP001596174">
    <property type="component" value="Unassembled WGS sequence"/>
</dbReference>
<proteinExistence type="predicted"/>
<keyword evidence="3" id="KW-1185">Reference proteome</keyword>
<accession>A0ABW1FYR8</accession>
<comment type="caution">
    <text evidence="2">The sequence shown here is derived from an EMBL/GenBank/DDBJ whole genome shotgun (WGS) entry which is preliminary data.</text>
</comment>
<feature type="compositionally biased region" description="Gly residues" evidence="1">
    <location>
        <begin position="228"/>
        <end position="244"/>
    </location>
</feature>
<dbReference type="InterPro" id="IPR016024">
    <property type="entry name" value="ARM-type_fold"/>
</dbReference>
<dbReference type="SUPFAM" id="SSF48371">
    <property type="entry name" value="ARM repeat"/>
    <property type="match status" value="1"/>
</dbReference>
<name>A0ABW1FYR8_9ACTN</name>
<feature type="region of interest" description="Disordered" evidence="1">
    <location>
        <begin position="223"/>
        <end position="245"/>
    </location>
</feature>
<dbReference type="EMBL" id="JBHSQJ010000006">
    <property type="protein sequence ID" value="MFC5905901.1"/>
    <property type="molecule type" value="Genomic_DNA"/>
</dbReference>
<evidence type="ECO:0000313" key="3">
    <source>
        <dbReference type="Proteomes" id="UP001596174"/>
    </source>
</evidence>
<evidence type="ECO:0000313" key="2">
    <source>
        <dbReference type="EMBL" id="MFC5905901.1"/>
    </source>
</evidence>
<reference evidence="3" key="1">
    <citation type="journal article" date="2019" name="Int. J. Syst. Evol. Microbiol.">
        <title>The Global Catalogue of Microorganisms (GCM) 10K type strain sequencing project: providing services to taxonomists for standard genome sequencing and annotation.</title>
        <authorList>
            <consortium name="The Broad Institute Genomics Platform"/>
            <consortium name="The Broad Institute Genome Sequencing Center for Infectious Disease"/>
            <person name="Wu L."/>
            <person name="Ma J."/>
        </authorList>
    </citation>
    <scope>NUCLEOTIDE SEQUENCE [LARGE SCALE GENOMIC DNA]</scope>
    <source>
        <strain evidence="3">JCM 4816</strain>
    </source>
</reference>